<feature type="domain" description="F-box" evidence="2">
    <location>
        <begin position="21"/>
        <end position="66"/>
    </location>
</feature>
<sequence length="447" mass="51325">MNFEASKRENENTLWMSKAGGRNIDDFPNEIIAIMLSKLDVKSFLQARGVSKRWRNVTNIIVYQSKDSPIKNYEVKLRDSYDIDWYMESIDKFGDSLGSPFPSGAACILGFGSKYFSTENHPYNQTQLVAIHDRFLTVCGMYIEHLSIEKMKISEKNLLTILTSTANLKSLKVEGSWIDGKPLTENYWTMIRMNVLQELKIGVQILIAHHRGSSKSNTMVKWKASEKNFVQCVNRILSKCNGKKLVVLNVNEVDIVSDVFLEKKAGGSPTTFRSLEEEKQNPQNSVQNSSFYSKFINMQTLSLDVGSQLSVTTTLCSLPYSCLQELSINYVSGTITPHHLSQFAKFCGSLRLLTINFQRCDNQIPFQESSFMNFRLQLDKLQTLRMFYFWGHLDFVVSFHKTLETLELNYLEQKIQTRFSNCQNLFDTLPKLHKLTVGACTLYRQRV</sequence>
<dbReference type="Gene3D" id="3.80.10.10">
    <property type="entry name" value="Ribonuclease Inhibitor"/>
    <property type="match status" value="1"/>
</dbReference>
<dbReference type="EMBL" id="CAXLJM020000004">
    <property type="protein sequence ID" value="CAL8069297.1"/>
    <property type="molecule type" value="Genomic_DNA"/>
</dbReference>
<dbReference type="Pfam" id="PF00646">
    <property type="entry name" value="F-box"/>
    <property type="match status" value="1"/>
</dbReference>
<dbReference type="InterPro" id="IPR036047">
    <property type="entry name" value="F-box-like_dom_sf"/>
</dbReference>
<dbReference type="InterPro" id="IPR032675">
    <property type="entry name" value="LRR_dom_sf"/>
</dbReference>
<feature type="region of interest" description="Disordered" evidence="1">
    <location>
        <begin position="266"/>
        <end position="286"/>
    </location>
</feature>
<dbReference type="InterPro" id="IPR001810">
    <property type="entry name" value="F-box_dom"/>
</dbReference>
<comment type="caution">
    <text evidence="3">The sequence shown here is derived from an EMBL/GenBank/DDBJ whole genome shotgun (WGS) entry which is preliminary data.</text>
</comment>
<organism evidence="3 4">
    <name type="scientific">Orchesella dallaii</name>
    <dbReference type="NCBI Taxonomy" id="48710"/>
    <lineage>
        <taxon>Eukaryota</taxon>
        <taxon>Metazoa</taxon>
        <taxon>Ecdysozoa</taxon>
        <taxon>Arthropoda</taxon>
        <taxon>Hexapoda</taxon>
        <taxon>Collembola</taxon>
        <taxon>Entomobryomorpha</taxon>
        <taxon>Entomobryoidea</taxon>
        <taxon>Orchesellidae</taxon>
        <taxon>Orchesellinae</taxon>
        <taxon>Orchesella</taxon>
    </lineage>
</organism>
<evidence type="ECO:0000313" key="3">
    <source>
        <dbReference type="EMBL" id="CAL8069297.1"/>
    </source>
</evidence>
<evidence type="ECO:0000259" key="2">
    <source>
        <dbReference type="PROSITE" id="PS50181"/>
    </source>
</evidence>
<dbReference type="SMART" id="SM00256">
    <property type="entry name" value="FBOX"/>
    <property type="match status" value="1"/>
</dbReference>
<proteinExistence type="predicted"/>
<name>A0ABP1PLP6_9HEXA</name>
<dbReference type="Proteomes" id="UP001642540">
    <property type="component" value="Unassembled WGS sequence"/>
</dbReference>
<dbReference type="CDD" id="cd09917">
    <property type="entry name" value="F-box_SF"/>
    <property type="match status" value="1"/>
</dbReference>
<dbReference type="Gene3D" id="1.20.1280.50">
    <property type="match status" value="1"/>
</dbReference>
<protein>
    <recommendedName>
        <fullName evidence="2">F-box domain-containing protein</fullName>
    </recommendedName>
</protein>
<evidence type="ECO:0000256" key="1">
    <source>
        <dbReference type="SAM" id="MobiDB-lite"/>
    </source>
</evidence>
<keyword evidence="4" id="KW-1185">Reference proteome</keyword>
<evidence type="ECO:0000313" key="4">
    <source>
        <dbReference type="Proteomes" id="UP001642540"/>
    </source>
</evidence>
<gene>
    <name evidence="3" type="ORF">ODALV1_LOCUS698</name>
</gene>
<dbReference type="SUPFAM" id="SSF81383">
    <property type="entry name" value="F-box domain"/>
    <property type="match status" value="1"/>
</dbReference>
<reference evidence="3 4" key="1">
    <citation type="submission" date="2024-08" db="EMBL/GenBank/DDBJ databases">
        <authorList>
            <person name="Cucini C."/>
            <person name="Frati F."/>
        </authorList>
    </citation>
    <scope>NUCLEOTIDE SEQUENCE [LARGE SCALE GENOMIC DNA]</scope>
</reference>
<accession>A0ABP1PLP6</accession>
<dbReference type="PROSITE" id="PS50181">
    <property type="entry name" value="FBOX"/>
    <property type="match status" value="1"/>
</dbReference>